<dbReference type="Proteomes" id="UP001315967">
    <property type="component" value="Chromosome"/>
</dbReference>
<feature type="transmembrane region" description="Helical" evidence="1">
    <location>
        <begin position="348"/>
        <end position="372"/>
    </location>
</feature>
<evidence type="ECO:0008006" key="4">
    <source>
        <dbReference type="Google" id="ProtNLM"/>
    </source>
</evidence>
<feature type="transmembrane region" description="Helical" evidence="1">
    <location>
        <begin position="268"/>
        <end position="290"/>
    </location>
</feature>
<protein>
    <recommendedName>
        <fullName evidence="4">ABC transporter permease</fullName>
    </recommendedName>
</protein>
<feature type="transmembrane region" description="Helical" evidence="1">
    <location>
        <begin position="231"/>
        <end position="256"/>
    </location>
</feature>
<dbReference type="RefSeq" id="WP_313794236.1">
    <property type="nucleotide sequence ID" value="NZ_CP102453.1"/>
</dbReference>
<keyword evidence="3" id="KW-1185">Reference proteome</keyword>
<proteinExistence type="predicted"/>
<evidence type="ECO:0000256" key="1">
    <source>
        <dbReference type="SAM" id="Phobius"/>
    </source>
</evidence>
<feature type="transmembrane region" description="Helical" evidence="1">
    <location>
        <begin position="20"/>
        <end position="41"/>
    </location>
</feature>
<organism evidence="2 3">
    <name type="scientific">Fundicoccus culcitae</name>
    <dbReference type="NCBI Taxonomy" id="2969821"/>
    <lineage>
        <taxon>Bacteria</taxon>
        <taxon>Bacillati</taxon>
        <taxon>Bacillota</taxon>
        <taxon>Bacilli</taxon>
        <taxon>Lactobacillales</taxon>
        <taxon>Aerococcaceae</taxon>
        <taxon>Fundicoccus</taxon>
    </lineage>
</organism>
<evidence type="ECO:0000313" key="3">
    <source>
        <dbReference type="Proteomes" id="UP001315967"/>
    </source>
</evidence>
<dbReference type="EMBL" id="CP102453">
    <property type="protein sequence ID" value="UUX34735.1"/>
    <property type="molecule type" value="Genomic_DNA"/>
</dbReference>
<keyword evidence="1" id="KW-0812">Transmembrane</keyword>
<feature type="transmembrane region" description="Helical" evidence="1">
    <location>
        <begin position="190"/>
        <end position="210"/>
    </location>
</feature>
<reference evidence="2 3" key="1">
    <citation type="submission" date="2022-08" db="EMBL/GenBank/DDBJ databases">
        <title>Aerococcaceae sp. nov isolated from spoiled eye mask.</title>
        <authorList>
            <person name="Zhou G."/>
            <person name="Xie X.-B."/>
            <person name="Shi Q.-S."/>
            <person name="Wang Y.-S."/>
            <person name="Wen X."/>
            <person name="Peng H."/>
            <person name="Yang X.-J."/>
            <person name="Tao H.-B."/>
            <person name="Huang X.-M."/>
        </authorList>
    </citation>
    <scope>NUCLEOTIDE SEQUENCE [LARGE SCALE GENOMIC DNA]</scope>
    <source>
        <strain evidence="3">DM20194951</strain>
    </source>
</reference>
<evidence type="ECO:0000313" key="2">
    <source>
        <dbReference type="EMBL" id="UUX34735.1"/>
    </source>
</evidence>
<sequence length="381" mass="43716">MKQLWFYLKTQMRLNIQQTITIFATFIVLPLMFSYFIGFSFSPAFIPEYTSEPIAIYVNNRDEGEQGYLLEEVLGSKEMVAYIELVEAAEDSSFNVTLLEGYSQNMEETLIEIEPKENSSSLEESILVQLLTEIQSSIVNQEALGQVIGALDDPSALLAELDTSFGERQLFNTVAYDETHALTGMQFSSVSGLLFIFVMMLGSSVGMKTKAEFKGLRKRLTILPLTPAQDVLFSMISDLITYSLVGLLYVIIWRLIDPATFSGNLLYYYGWIIIYTLVFLTLNNIMFYFLPSKYTELFYQGFTVIYLLLGLIPIEQFLGDSFRSFFEVNHFRQIFQQPMYDFILTQEWGQHIGLALGLLAFVIIMTWLIIAYRTRKELSPR</sequence>
<feature type="transmembrane region" description="Helical" evidence="1">
    <location>
        <begin position="297"/>
        <end position="314"/>
    </location>
</feature>
<gene>
    <name evidence="2" type="ORF">NRE15_03540</name>
</gene>
<keyword evidence="1" id="KW-0472">Membrane</keyword>
<name>A0ABY5P821_9LACT</name>
<accession>A0ABY5P821</accession>
<keyword evidence="1" id="KW-1133">Transmembrane helix</keyword>